<proteinExistence type="predicted"/>
<evidence type="ECO:0000313" key="3">
    <source>
        <dbReference type="Proteomes" id="UP000625711"/>
    </source>
</evidence>
<dbReference type="AlphaFoldDB" id="A0A834IW77"/>
<dbReference type="EMBL" id="JAACXV010000062">
    <property type="protein sequence ID" value="KAF7285038.1"/>
    <property type="molecule type" value="Genomic_DNA"/>
</dbReference>
<feature type="compositionally biased region" description="Basic and acidic residues" evidence="1">
    <location>
        <begin position="52"/>
        <end position="92"/>
    </location>
</feature>
<gene>
    <name evidence="2" type="ORF">GWI33_012346</name>
</gene>
<dbReference type="OrthoDB" id="6784831at2759"/>
<evidence type="ECO:0000256" key="1">
    <source>
        <dbReference type="SAM" id="MobiDB-lite"/>
    </source>
</evidence>
<accession>A0A834IW77</accession>
<name>A0A834IW77_RHYFE</name>
<sequence length="588" mass="67190">MSQNYEVIEALALLEDLSAKSSESGLSEDTCQALFGGPCPELLQKKNNTQKQSKENSNKSNEDVIRKNHSESNEARSSERSEKPSDNDENYIKENNTSISDLKQQSLNSHVKEKYSDKLNKSKSLNIDTILSDPSKNHMKSLSDTDNTLNTLNQKKNYQDNKGNELIKDNNIDITDPLKENFDENNTIKNNIPLNKASLNSVTKPMNNYHKKSPLNDDFIKENGESKNMDVISFINIPKEHSFHKDKGKDILQETQKTELFQYVVSNHKNNLVNDKYILSDESPVSIEKTLTIANNENINTLPPKRSIGSGDYTLPLNKTQQTSTANILINGNLKKSPTTILSSGTNFTSSSGSERTYEDSEKSSTYHCSCRGKGSLCCRSQKPVVNIKCLPNINTIHHSEKMFTIKYFPPNQLSKSKKKCNKTIQTSKIILDKRIIYREIEYPNLPKTTGQGRNDKNNDIKDYTDKETFNYRGHKVPLRFPESFSNSVSPVVSSSSTDDQELFRQSSINDDCFEYLRKHLIQRGKVREVINKLENKQKLNGRCRKQTQNCSLYMSNNQVHTNNYSNSFQEDDKKYLHGIYHQCNKYY</sequence>
<reference evidence="2" key="1">
    <citation type="submission" date="2020-08" db="EMBL/GenBank/DDBJ databases">
        <title>Genome sequencing and assembly of the red palm weevil Rhynchophorus ferrugineus.</title>
        <authorList>
            <person name="Dias G.B."/>
            <person name="Bergman C.M."/>
            <person name="Manee M."/>
        </authorList>
    </citation>
    <scope>NUCLEOTIDE SEQUENCE</scope>
    <source>
        <strain evidence="2">AA-2017</strain>
        <tissue evidence="2">Whole larva</tissue>
    </source>
</reference>
<dbReference type="Proteomes" id="UP000625711">
    <property type="component" value="Unassembled WGS sequence"/>
</dbReference>
<feature type="region of interest" description="Disordered" evidence="1">
    <location>
        <begin position="37"/>
        <end position="107"/>
    </location>
</feature>
<keyword evidence="3" id="KW-1185">Reference proteome</keyword>
<feature type="compositionally biased region" description="Polar residues" evidence="1">
    <location>
        <begin position="93"/>
        <end position="107"/>
    </location>
</feature>
<protein>
    <submittedName>
        <fullName evidence="2">Uncharacterized protein</fullName>
    </submittedName>
</protein>
<comment type="caution">
    <text evidence="2">The sequence shown here is derived from an EMBL/GenBank/DDBJ whole genome shotgun (WGS) entry which is preliminary data.</text>
</comment>
<evidence type="ECO:0000313" key="2">
    <source>
        <dbReference type="EMBL" id="KAF7285038.1"/>
    </source>
</evidence>
<organism evidence="2 3">
    <name type="scientific">Rhynchophorus ferrugineus</name>
    <name type="common">Red palm weevil</name>
    <name type="synonym">Curculio ferrugineus</name>
    <dbReference type="NCBI Taxonomy" id="354439"/>
    <lineage>
        <taxon>Eukaryota</taxon>
        <taxon>Metazoa</taxon>
        <taxon>Ecdysozoa</taxon>
        <taxon>Arthropoda</taxon>
        <taxon>Hexapoda</taxon>
        <taxon>Insecta</taxon>
        <taxon>Pterygota</taxon>
        <taxon>Neoptera</taxon>
        <taxon>Endopterygota</taxon>
        <taxon>Coleoptera</taxon>
        <taxon>Polyphaga</taxon>
        <taxon>Cucujiformia</taxon>
        <taxon>Curculionidae</taxon>
        <taxon>Dryophthorinae</taxon>
        <taxon>Rhynchophorus</taxon>
    </lineage>
</organism>